<evidence type="ECO:0000256" key="6">
    <source>
        <dbReference type="ARBA" id="ARBA00023049"/>
    </source>
</evidence>
<dbReference type="GO" id="GO:0006508">
    <property type="term" value="P:proteolysis"/>
    <property type="evidence" value="ECO:0007669"/>
    <property type="project" value="UniProtKB-KW"/>
</dbReference>
<evidence type="ECO:0000256" key="4">
    <source>
        <dbReference type="ARBA" id="ARBA00022801"/>
    </source>
</evidence>
<keyword evidence="9" id="KW-1185">Reference proteome</keyword>
<dbReference type="SUPFAM" id="SSF55486">
    <property type="entry name" value="Metalloproteases ('zincins'), catalytic domain"/>
    <property type="match status" value="1"/>
</dbReference>
<dbReference type="Gene3D" id="3.40.390.10">
    <property type="entry name" value="Collagenase (Catalytic Domain)"/>
    <property type="match status" value="1"/>
</dbReference>
<keyword evidence="4" id="KW-0378">Hydrolase</keyword>
<feature type="region of interest" description="Disordered" evidence="7">
    <location>
        <begin position="1"/>
        <end position="29"/>
    </location>
</feature>
<reference evidence="8 9" key="1">
    <citation type="journal article" date="2016" name="PLoS Pathog.">
        <title>Biosynthesis of antibiotic leucinostatins in bio-control fungus Purpureocillium lilacinum and their inhibition on phytophthora revealed by genome mining.</title>
        <authorList>
            <person name="Wang G."/>
            <person name="Liu Z."/>
            <person name="Lin R."/>
            <person name="Li E."/>
            <person name="Mao Z."/>
            <person name="Ling J."/>
            <person name="Yang Y."/>
            <person name="Yin W.B."/>
            <person name="Xie B."/>
        </authorList>
    </citation>
    <scope>NUCLEOTIDE SEQUENCE [LARGE SCALE GENOMIC DNA]</scope>
    <source>
        <strain evidence="8">170</strain>
    </source>
</reference>
<name>A0A179FQ41_METCM</name>
<dbReference type="PANTHER" id="PTHR15910:SF1">
    <property type="entry name" value="ARCHAEMETZINCIN-2"/>
    <property type="match status" value="1"/>
</dbReference>
<keyword evidence="2" id="KW-0645">Protease</keyword>
<dbReference type="CDD" id="cd11375">
    <property type="entry name" value="Peptidase_M54"/>
    <property type="match status" value="1"/>
</dbReference>
<accession>A0A179FQ41</accession>
<dbReference type="InterPro" id="IPR012962">
    <property type="entry name" value="Pept_M54_archaemetzincn"/>
</dbReference>
<proteinExistence type="predicted"/>
<gene>
    <name evidence="8" type="ORF">VFPPC_04061</name>
</gene>
<keyword evidence="3" id="KW-0479">Metal-binding</keyword>
<dbReference type="GeneID" id="28847466"/>
<dbReference type="Pfam" id="PF07998">
    <property type="entry name" value="Peptidase_M54"/>
    <property type="match status" value="1"/>
</dbReference>
<dbReference type="AlphaFoldDB" id="A0A179FQ41"/>
<dbReference type="Proteomes" id="UP000078397">
    <property type="component" value="Unassembled WGS sequence"/>
</dbReference>
<dbReference type="GO" id="GO:0046872">
    <property type="term" value="F:metal ion binding"/>
    <property type="evidence" value="ECO:0007669"/>
    <property type="project" value="UniProtKB-KW"/>
</dbReference>
<evidence type="ECO:0000313" key="8">
    <source>
        <dbReference type="EMBL" id="OAQ67704.2"/>
    </source>
</evidence>
<evidence type="ECO:0000256" key="1">
    <source>
        <dbReference type="ARBA" id="ARBA00001947"/>
    </source>
</evidence>
<evidence type="ECO:0000313" key="9">
    <source>
        <dbReference type="Proteomes" id="UP000078397"/>
    </source>
</evidence>
<evidence type="ECO:0000256" key="5">
    <source>
        <dbReference type="ARBA" id="ARBA00022833"/>
    </source>
</evidence>
<dbReference type="GO" id="GO:0008237">
    <property type="term" value="F:metallopeptidase activity"/>
    <property type="evidence" value="ECO:0007669"/>
    <property type="project" value="UniProtKB-KW"/>
</dbReference>
<comment type="caution">
    <text evidence="8">The sequence shown here is derived from an EMBL/GenBank/DDBJ whole genome shotgun (WGS) entry which is preliminary data.</text>
</comment>
<dbReference type="KEGG" id="pchm:VFPPC_04061"/>
<feature type="compositionally biased region" description="Basic residues" evidence="7">
    <location>
        <begin position="1"/>
        <end position="12"/>
    </location>
</feature>
<keyword evidence="5" id="KW-0862">Zinc</keyword>
<dbReference type="InterPro" id="IPR024079">
    <property type="entry name" value="MetalloPept_cat_dom_sf"/>
</dbReference>
<evidence type="ECO:0000256" key="3">
    <source>
        <dbReference type="ARBA" id="ARBA00022723"/>
    </source>
</evidence>
<dbReference type="PANTHER" id="PTHR15910">
    <property type="entry name" value="ARCHAEMETZINCIN"/>
    <property type="match status" value="1"/>
</dbReference>
<comment type="cofactor">
    <cofactor evidence="1">
        <name>Zn(2+)</name>
        <dbReference type="ChEBI" id="CHEBI:29105"/>
    </cofactor>
</comment>
<keyword evidence="6 8" id="KW-0482">Metalloprotease</keyword>
<dbReference type="EMBL" id="LSBJ02000003">
    <property type="protein sequence ID" value="OAQ67704.2"/>
    <property type="molecule type" value="Genomic_DNA"/>
</dbReference>
<evidence type="ECO:0000256" key="2">
    <source>
        <dbReference type="ARBA" id="ARBA00022670"/>
    </source>
</evidence>
<protein>
    <submittedName>
        <fullName evidence="8">Metalloproteases (Zincins), catalytic</fullName>
    </submittedName>
</protein>
<dbReference type="OrthoDB" id="2365600at2759"/>
<sequence>MPQTLRKCKHTSLHLDPSPNASKARFKRPSKQQRIRAVSHNAQPLTPIALFDDATTFPAPLVLPDDDLDLDPEYPAQSVQEWREDEERNPITHTRKTIYLVASPSITEEMRPMNDWNNSHTIQEREIQLADLKTYISAFYHGMSVKILPQKFTWQAWEHEANKPKYNGKRLKPNHQQLIGLATPHNTLIGVRCRLSPDKIMQLNLDDILDALAETVPADAYAIMMLLHQDMYEGDDEIFTGGRAYGGSRIAVVSSFRDHPARLSSDIHRWPASHCASYVSAICGTTNKLTSISSGAMGAAVRAVAELSDTPDEYGEWFSRVAQTAAHELGHCFGLDHCVYYACVMQGCGSSGEALRQPGYLCPVCLEKVAWGIGSVVKGWEDEGVRREYEMRRYEAMRRVCERWAEGGSVYWVGYGVWLGEVIKLYGAC</sequence>
<dbReference type="RefSeq" id="XP_018144554.2">
    <property type="nucleotide sequence ID" value="XM_018283472.2"/>
</dbReference>
<organism evidence="8 9">
    <name type="scientific">Pochonia chlamydosporia 170</name>
    <dbReference type="NCBI Taxonomy" id="1380566"/>
    <lineage>
        <taxon>Eukaryota</taxon>
        <taxon>Fungi</taxon>
        <taxon>Dikarya</taxon>
        <taxon>Ascomycota</taxon>
        <taxon>Pezizomycotina</taxon>
        <taxon>Sordariomycetes</taxon>
        <taxon>Hypocreomycetidae</taxon>
        <taxon>Hypocreales</taxon>
        <taxon>Clavicipitaceae</taxon>
        <taxon>Pochonia</taxon>
    </lineage>
</organism>
<evidence type="ECO:0000256" key="7">
    <source>
        <dbReference type="SAM" id="MobiDB-lite"/>
    </source>
</evidence>